<dbReference type="RefSeq" id="WP_049557753.1">
    <property type="nucleotide sequence ID" value="NZ_CABHXR010000038.1"/>
</dbReference>
<dbReference type="Pfam" id="PF21279">
    <property type="entry name" value="YhfX-like_C"/>
    <property type="match status" value="1"/>
</dbReference>
<dbReference type="Proteomes" id="UP000195840">
    <property type="component" value="Unassembled WGS sequence"/>
</dbReference>
<dbReference type="EMBL" id="NHOG01000008">
    <property type="protein sequence ID" value="OVZ81939.1"/>
    <property type="molecule type" value="Genomic_DNA"/>
</dbReference>
<name>A0A0T9L8J1_YERKR</name>
<protein>
    <submittedName>
        <fullName evidence="3">Protein containing an Alanine Racemase Domain</fullName>
    </submittedName>
</protein>
<reference evidence="3 5" key="1">
    <citation type="submission" date="2015-03" db="EMBL/GenBank/DDBJ databases">
        <authorList>
            <person name="Murphy D."/>
        </authorList>
    </citation>
    <scope>NUCLEOTIDE SEQUENCE [LARGE SCALE GENOMIC DNA]</scope>
    <source>
        <strain evidence="3 5">FCF326</strain>
    </source>
</reference>
<evidence type="ECO:0000259" key="1">
    <source>
        <dbReference type="Pfam" id="PF01168"/>
    </source>
</evidence>
<dbReference type="AlphaFoldDB" id="A0A0T9L8J1"/>
<evidence type="ECO:0000313" key="3">
    <source>
        <dbReference type="EMBL" id="CNE67570.1"/>
    </source>
</evidence>
<dbReference type="SUPFAM" id="SSF51419">
    <property type="entry name" value="PLP-binding barrel"/>
    <property type="match status" value="1"/>
</dbReference>
<dbReference type="EMBL" id="CPYI01000006">
    <property type="protein sequence ID" value="CNE67570.1"/>
    <property type="molecule type" value="Genomic_DNA"/>
</dbReference>
<evidence type="ECO:0000313" key="4">
    <source>
        <dbReference type="EMBL" id="OVZ81939.1"/>
    </source>
</evidence>
<feature type="domain" description="YhfX-like C-terminal" evidence="2">
    <location>
        <begin position="278"/>
        <end position="371"/>
    </location>
</feature>
<reference evidence="4 6" key="2">
    <citation type="submission" date="2017-05" db="EMBL/GenBank/DDBJ databases">
        <title>Whole genome sequencing of Yersinia kristensenii.</title>
        <authorList>
            <person name="Campioni F."/>
        </authorList>
    </citation>
    <scope>NUCLEOTIDE SEQUENCE [LARGE SCALE GENOMIC DNA]</scope>
    <source>
        <strain evidence="4 6">CFSAN060538</strain>
    </source>
</reference>
<proteinExistence type="predicted"/>
<evidence type="ECO:0000313" key="5">
    <source>
        <dbReference type="Proteomes" id="UP000045824"/>
    </source>
</evidence>
<dbReference type="CDD" id="cd06811">
    <property type="entry name" value="PLPDE_III_yhfX_like"/>
    <property type="match status" value="1"/>
</dbReference>
<dbReference type="InterPro" id="IPR048449">
    <property type="entry name" value="YhfX-like_C"/>
</dbReference>
<accession>A0A0T9L8J1</accession>
<organism evidence="3 5">
    <name type="scientific">Yersinia kristensenii</name>
    <dbReference type="NCBI Taxonomy" id="28152"/>
    <lineage>
        <taxon>Bacteria</taxon>
        <taxon>Pseudomonadati</taxon>
        <taxon>Pseudomonadota</taxon>
        <taxon>Gammaproteobacteria</taxon>
        <taxon>Enterobacterales</taxon>
        <taxon>Yersiniaceae</taxon>
        <taxon>Yersinia</taxon>
    </lineage>
</organism>
<dbReference type="Gene3D" id="2.40.37.30">
    <property type="match status" value="2"/>
</dbReference>
<evidence type="ECO:0000313" key="6">
    <source>
        <dbReference type="Proteomes" id="UP000195840"/>
    </source>
</evidence>
<gene>
    <name evidence="4" type="ORF">CBW52_06320</name>
    <name evidence="3" type="ORF">ERS008491_01957</name>
</gene>
<dbReference type="InterPro" id="IPR029066">
    <property type="entry name" value="PLP-binding_barrel"/>
</dbReference>
<keyword evidence="6" id="KW-1185">Reference proteome</keyword>
<dbReference type="InterPro" id="IPR001608">
    <property type="entry name" value="Ala_racemase_N"/>
</dbReference>
<feature type="domain" description="Alanine racemase N-terminal" evidence="1">
    <location>
        <begin position="33"/>
        <end position="264"/>
    </location>
</feature>
<evidence type="ECO:0000259" key="2">
    <source>
        <dbReference type="Pfam" id="PF21279"/>
    </source>
</evidence>
<dbReference type="Proteomes" id="UP000045824">
    <property type="component" value="Unassembled WGS sequence"/>
</dbReference>
<dbReference type="Pfam" id="PF01168">
    <property type="entry name" value="Ala_racemase_N"/>
    <property type="match status" value="1"/>
</dbReference>
<sequence>MLLKALQKQNPALIEAALLLLQQGVIKPDSYVIDVDQVKKNARLLLETATRHGITLYLMSKQFGRNPLLCKILLECGYHGIVAVDFKEARQLYQHNLPVAHIGHLVQIPSGMVDEVVSHHPEVITVYSVAKAREIAAAAVRQNTEQALLLKVWHHADLIYPGQEAGFSLDELPNIIKEIKTISGIRLVGVTHFPCMLFDSEKGKTLPSPNLNTLIEAKNILKQHGIQVEQVNGPSATSIESLPQLAKWGVTHAEPGHSLTGTMPSNQQGNQPEHIAMLYLTEVSHCHQGKSYCYGGGYYRRGHLSHALVYDQQWHASKVLTPDHDSIDYTVSLTQPFAVGSPVVMCFRTQIFVTRSDVVLVGGIHSGQPTLLGIYDSQGNTIPTPPGRRGYE</sequence>